<feature type="transmembrane region" description="Helical" evidence="1">
    <location>
        <begin position="75"/>
        <end position="108"/>
    </location>
</feature>
<protein>
    <submittedName>
        <fullName evidence="3">Tripartite tricarboxylate transporter TctB family protein</fullName>
    </submittedName>
</protein>
<dbReference type="STRING" id="266809.PM03_10520"/>
<evidence type="ECO:0000256" key="1">
    <source>
        <dbReference type="SAM" id="Phobius"/>
    </source>
</evidence>
<keyword evidence="1" id="KW-1133">Transmembrane helix</keyword>
<sequence length="148" mass="16483">MRVAFFVVLLAGAIFYSYVAYADLNFLTRTGRPGPGFFPRLIGTAAIIFTLWTLVEELRKAERERTDPRKWKDVVILMALACSYAVLLKLFGGFVATVIFLGATLMLLNRAQPIKNVLVATLVPSGVYLLFDRVLNANMPPALFELPI</sequence>
<accession>A0A0P1FP33</accession>
<organism evidence="3 4">
    <name type="scientific">Thalassobacter stenotrophicus</name>
    <dbReference type="NCBI Taxonomy" id="266809"/>
    <lineage>
        <taxon>Bacteria</taxon>
        <taxon>Pseudomonadati</taxon>
        <taxon>Pseudomonadota</taxon>
        <taxon>Alphaproteobacteria</taxon>
        <taxon>Rhodobacterales</taxon>
        <taxon>Roseobacteraceae</taxon>
        <taxon>Thalassobacter</taxon>
    </lineage>
</organism>
<evidence type="ECO:0000259" key="2">
    <source>
        <dbReference type="Pfam" id="PF07331"/>
    </source>
</evidence>
<evidence type="ECO:0000313" key="4">
    <source>
        <dbReference type="Proteomes" id="UP000051298"/>
    </source>
</evidence>
<dbReference type="EMBL" id="CYRX01000031">
    <property type="protein sequence ID" value="CUH60972.1"/>
    <property type="molecule type" value="Genomic_DNA"/>
</dbReference>
<feature type="domain" description="DUF1468" evidence="2">
    <location>
        <begin position="4"/>
        <end position="140"/>
    </location>
</feature>
<evidence type="ECO:0000313" key="3">
    <source>
        <dbReference type="EMBL" id="CUH60972.1"/>
    </source>
</evidence>
<dbReference type="Proteomes" id="UP000051298">
    <property type="component" value="Unassembled WGS sequence"/>
</dbReference>
<gene>
    <name evidence="3" type="ORF">THS5294_02270</name>
</gene>
<name>A0A0P1FP33_9RHOB</name>
<dbReference type="Pfam" id="PF07331">
    <property type="entry name" value="TctB"/>
    <property type="match status" value="1"/>
</dbReference>
<keyword evidence="1" id="KW-0472">Membrane</keyword>
<dbReference type="InterPro" id="IPR009936">
    <property type="entry name" value="DUF1468"/>
</dbReference>
<dbReference type="AlphaFoldDB" id="A0A0P1FP33"/>
<keyword evidence="1" id="KW-0812">Transmembrane</keyword>
<dbReference type="RefSeq" id="WP_058123833.1">
    <property type="nucleotide sequence ID" value="NZ_CYRX01000031.1"/>
</dbReference>
<proteinExistence type="predicted"/>
<dbReference type="eggNOG" id="ENOG5032IK5">
    <property type="taxonomic scope" value="Bacteria"/>
</dbReference>
<reference evidence="3 4" key="1">
    <citation type="submission" date="2015-09" db="EMBL/GenBank/DDBJ databases">
        <authorList>
            <consortium name="Swine Surveillance"/>
        </authorList>
    </citation>
    <scope>NUCLEOTIDE SEQUENCE [LARGE SCALE GENOMIC DNA]</scope>
    <source>
        <strain evidence="3 4">CECT 5294</strain>
    </source>
</reference>
<feature type="transmembrane region" description="Helical" evidence="1">
    <location>
        <begin position="38"/>
        <end position="55"/>
    </location>
</feature>